<feature type="region of interest" description="Disordered" evidence="1">
    <location>
        <begin position="1"/>
        <end position="81"/>
    </location>
</feature>
<sequence length="81" mass="8033">MSENDPDPTLPDEGQGRAELGGEPMPTTGDPTRGGRTGQIGDAPSITGDEPDDGGPPIPVGGGDVREEQDAPPVAGTGPES</sequence>
<keyword evidence="3" id="KW-1185">Reference proteome</keyword>
<dbReference type="STRING" id="673521.SAMN05660991_02161"/>
<name>A0A1H8TDL5_9ACTN</name>
<protein>
    <submittedName>
        <fullName evidence="2">Uncharacterized protein</fullName>
    </submittedName>
</protein>
<dbReference type="Proteomes" id="UP000198960">
    <property type="component" value="Unassembled WGS sequence"/>
</dbReference>
<evidence type="ECO:0000313" key="2">
    <source>
        <dbReference type="EMBL" id="SEO89037.1"/>
    </source>
</evidence>
<dbReference type="AlphaFoldDB" id="A0A1H8TDL5"/>
<dbReference type="RefSeq" id="WP_091942969.1">
    <property type="nucleotide sequence ID" value="NZ_FOEE01000006.1"/>
</dbReference>
<reference evidence="3" key="1">
    <citation type="submission" date="2016-10" db="EMBL/GenBank/DDBJ databases">
        <authorList>
            <person name="Varghese N."/>
            <person name="Submissions S."/>
        </authorList>
    </citation>
    <scope>NUCLEOTIDE SEQUENCE [LARGE SCALE GENOMIC DNA]</scope>
    <source>
        <strain evidence="3">DSM 45413</strain>
    </source>
</reference>
<gene>
    <name evidence="2" type="ORF">SAMN05660991_02161</name>
</gene>
<evidence type="ECO:0000313" key="3">
    <source>
        <dbReference type="Proteomes" id="UP000198960"/>
    </source>
</evidence>
<proteinExistence type="predicted"/>
<dbReference type="EMBL" id="FOEE01000006">
    <property type="protein sequence ID" value="SEO89037.1"/>
    <property type="molecule type" value="Genomic_DNA"/>
</dbReference>
<evidence type="ECO:0000256" key="1">
    <source>
        <dbReference type="SAM" id="MobiDB-lite"/>
    </source>
</evidence>
<organism evidence="2 3">
    <name type="scientific">Trujillonella endophytica</name>
    <dbReference type="NCBI Taxonomy" id="673521"/>
    <lineage>
        <taxon>Bacteria</taxon>
        <taxon>Bacillati</taxon>
        <taxon>Actinomycetota</taxon>
        <taxon>Actinomycetes</taxon>
        <taxon>Geodermatophilales</taxon>
        <taxon>Geodermatophilaceae</taxon>
        <taxon>Trujillonella</taxon>
    </lineage>
</organism>
<accession>A0A1H8TDL5</accession>